<feature type="transmembrane region" description="Helical" evidence="2">
    <location>
        <begin position="52"/>
        <end position="76"/>
    </location>
</feature>
<feature type="transmembrane region" description="Helical" evidence="2">
    <location>
        <begin position="151"/>
        <end position="168"/>
    </location>
</feature>
<dbReference type="PANTHER" id="PTHR33269">
    <property type="entry name" value="NADH-UBIQUINONE OXIDOREDUCTASE CHAIN 6"/>
    <property type="match status" value="1"/>
</dbReference>
<comment type="catalytic activity">
    <reaction evidence="2">
        <text>a quinone + NADH + 5 H(+)(in) = a quinol + NAD(+) + 4 H(+)(out)</text>
        <dbReference type="Rhea" id="RHEA:57888"/>
        <dbReference type="ChEBI" id="CHEBI:15378"/>
        <dbReference type="ChEBI" id="CHEBI:24646"/>
        <dbReference type="ChEBI" id="CHEBI:57540"/>
        <dbReference type="ChEBI" id="CHEBI:57945"/>
        <dbReference type="ChEBI" id="CHEBI:132124"/>
    </reaction>
</comment>
<comment type="function">
    <text evidence="2">NDH-1 shuttles electrons from NADH, via FMN and iron-sulfur (Fe-S) centers, to quinones in the respiratory chain. Couples the redox reaction to proton translocation (for every two electrons transferred, four hydrogen ions are translocated across the cytoplasmic membrane), and thus conserves the redox energy in a proton gradient.</text>
</comment>
<evidence type="ECO:0000256" key="3">
    <source>
        <dbReference type="SAM" id="MobiDB-lite"/>
    </source>
</evidence>
<reference evidence="5" key="1">
    <citation type="submission" date="2023-12" db="EMBL/GenBank/DDBJ databases">
        <title>Novel isolates from deep terrestrial aquifers shed light on the physiology and ecology of the class Limnochordia.</title>
        <authorList>
            <person name="Karnachuk O.V."/>
            <person name="Lukina A.P."/>
            <person name="Avakyan M.R."/>
            <person name="Kadnikov V."/>
            <person name="Begmatov S."/>
            <person name="Beletsky A.V."/>
            <person name="Mardanov A.V."/>
            <person name="Ravin N.V."/>
        </authorList>
    </citation>
    <scope>NUCLEOTIDE SEQUENCE [LARGE SCALE GENOMIC DNA]</scope>
    <source>
        <strain evidence="5">LN</strain>
    </source>
</reference>
<keyword evidence="2" id="KW-0520">NAD</keyword>
<keyword evidence="2" id="KW-1133">Transmembrane helix</keyword>
<comment type="caution">
    <text evidence="2">Lacks conserved residue(s) required for the propagation of feature annotation.</text>
</comment>
<dbReference type="InterPro" id="IPR001457">
    <property type="entry name" value="NADH_UbQ/plastoQ_OxRdtase_su6"/>
</dbReference>
<accession>A0ABZ1BM06</accession>
<keyword evidence="5" id="KW-1185">Reference proteome</keyword>
<keyword evidence="2" id="KW-1003">Cell membrane</keyword>
<dbReference type="PANTHER" id="PTHR33269:SF17">
    <property type="entry name" value="NADH-UBIQUINONE OXIDOREDUCTASE CHAIN 6"/>
    <property type="match status" value="1"/>
</dbReference>
<evidence type="ECO:0000313" key="5">
    <source>
        <dbReference type="Proteomes" id="UP001333102"/>
    </source>
</evidence>
<evidence type="ECO:0000256" key="2">
    <source>
        <dbReference type="RuleBase" id="RU004429"/>
    </source>
</evidence>
<evidence type="ECO:0000256" key="1">
    <source>
        <dbReference type="ARBA" id="ARBA00005698"/>
    </source>
</evidence>
<dbReference type="InterPro" id="IPR042106">
    <property type="entry name" value="Nuo/plastoQ_OxRdtase_6_NuoJ"/>
</dbReference>
<proteinExistence type="inferred from homology"/>
<gene>
    <name evidence="4" type="ORF">VLY81_09095</name>
</gene>
<keyword evidence="2" id="KW-0472">Membrane</keyword>
<keyword evidence="2" id="KW-0812">Transmembrane</keyword>
<dbReference type="Pfam" id="PF00499">
    <property type="entry name" value="Oxidored_q3"/>
    <property type="match status" value="1"/>
</dbReference>
<comment type="similarity">
    <text evidence="1 2">Belongs to the complex I subunit 6 family.</text>
</comment>
<dbReference type="Proteomes" id="UP001333102">
    <property type="component" value="Chromosome"/>
</dbReference>
<evidence type="ECO:0000313" key="4">
    <source>
        <dbReference type="EMBL" id="WRP13605.1"/>
    </source>
</evidence>
<dbReference type="EC" id="7.1.1.-" evidence="2"/>
<keyword evidence="2" id="KW-0874">Quinone</keyword>
<protein>
    <recommendedName>
        <fullName evidence="2">NADH-quinone oxidoreductase subunit J</fullName>
        <ecNumber evidence="2">7.1.1.-</ecNumber>
    </recommendedName>
</protein>
<sequence>MTLLFVAASAVAIAGALGVVAARTPVHGVLAMLANFAGLSALFLSLQAEFMAVAQIIVYAGAVMVLFLFVISLLSARNRPTEGPEDRLWGQLPAGVATAAVVVAGLVMAVGGPSTAVGGPPASWPPVPEGFGGVEAFGRVLLTAFPFELELAGLVLLVALVGVMVLVGRRVETVEPHLPSSAEQVPATADAGAGDGRVPEPVGVAVTATGEATGVKPR</sequence>
<name>A0ABZ1BM06_9FIRM</name>
<dbReference type="Gene3D" id="1.20.120.1200">
    <property type="entry name" value="NADH-ubiquinone/plastoquinone oxidoreductase chain 6, subunit NuoJ"/>
    <property type="match status" value="1"/>
</dbReference>
<comment type="subcellular location">
    <subcellularLocation>
        <location evidence="2">Cell membrane</location>
        <topology evidence="2">Multi-pass membrane protein</topology>
    </subcellularLocation>
</comment>
<feature type="region of interest" description="Disordered" evidence="3">
    <location>
        <begin position="177"/>
        <end position="201"/>
    </location>
</feature>
<organism evidence="4 5">
    <name type="scientific">Geochorda subterranea</name>
    <dbReference type="NCBI Taxonomy" id="3109564"/>
    <lineage>
        <taxon>Bacteria</taxon>
        <taxon>Bacillati</taxon>
        <taxon>Bacillota</taxon>
        <taxon>Limnochordia</taxon>
        <taxon>Limnochordales</taxon>
        <taxon>Geochordaceae</taxon>
        <taxon>Geochorda</taxon>
    </lineage>
</organism>
<feature type="transmembrane region" description="Helical" evidence="2">
    <location>
        <begin position="88"/>
        <end position="111"/>
    </location>
</feature>
<dbReference type="EMBL" id="CP141614">
    <property type="protein sequence ID" value="WRP13605.1"/>
    <property type="molecule type" value="Genomic_DNA"/>
</dbReference>
<dbReference type="RefSeq" id="WP_324667850.1">
    <property type="nucleotide sequence ID" value="NZ_CP141614.1"/>
</dbReference>